<evidence type="ECO:0000313" key="1">
    <source>
        <dbReference type="EMBL" id="QCD86707.1"/>
    </source>
</evidence>
<dbReference type="EMBL" id="CP039347">
    <property type="protein sequence ID" value="QCD86707.1"/>
    <property type="molecule type" value="Genomic_DNA"/>
</dbReference>
<keyword evidence="2" id="KW-1185">Reference proteome</keyword>
<protein>
    <submittedName>
        <fullName evidence="1">Uncharacterized protein</fullName>
    </submittedName>
</protein>
<organism evidence="1 2">
    <name type="scientific">Vigna unguiculata</name>
    <name type="common">Cowpea</name>
    <dbReference type="NCBI Taxonomy" id="3917"/>
    <lineage>
        <taxon>Eukaryota</taxon>
        <taxon>Viridiplantae</taxon>
        <taxon>Streptophyta</taxon>
        <taxon>Embryophyta</taxon>
        <taxon>Tracheophyta</taxon>
        <taxon>Spermatophyta</taxon>
        <taxon>Magnoliopsida</taxon>
        <taxon>eudicotyledons</taxon>
        <taxon>Gunneridae</taxon>
        <taxon>Pentapetalae</taxon>
        <taxon>rosids</taxon>
        <taxon>fabids</taxon>
        <taxon>Fabales</taxon>
        <taxon>Fabaceae</taxon>
        <taxon>Papilionoideae</taxon>
        <taxon>50 kb inversion clade</taxon>
        <taxon>NPAAA clade</taxon>
        <taxon>indigoferoid/millettioid clade</taxon>
        <taxon>Phaseoleae</taxon>
        <taxon>Vigna</taxon>
    </lineage>
</organism>
<dbReference type="Proteomes" id="UP000501690">
    <property type="component" value="Linkage Group LG3"/>
</dbReference>
<accession>A0A4D6LDR5</accession>
<evidence type="ECO:0000313" key="2">
    <source>
        <dbReference type="Proteomes" id="UP000501690"/>
    </source>
</evidence>
<proteinExistence type="predicted"/>
<dbReference type="AlphaFoldDB" id="A0A4D6LDR5"/>
<gene>
    <name evidence="1" type="ORF">DEO72_LG3g1232</name>
</gene>
<sequence>MWGYERVGFYVPCSHLRDVVSKEVYGWWITCVDYERGGPWSWTTSGEVRRGRTMSGQIGGSIGIPKTNLIISDHDVTFIMSQDYQTRQLILRRAIYLDPSVQATTRTLIPTTLANPSHNSRVPRVHPPFRARTQEMAF</sequence>
<reference evidence="1 2" key="1">
    <citation type="submission" date="2019-04" db="EMBL/GenBank/DDBJ databases">
        <title>An improved genome assembly and genetic linkage map for asparagus bean, Vigna unguiculata ssp. sesquipedialis.</title>
        <authorList>
            <person name="Xia Q."/>
            <person name="Zhang R."/>
            <person name="Dong Y."/>
        </authorList>
    </citation>
    <scope>NUCLEOTIDE SEQUENCE [LARGE SCALE GENOMIC DNA]</scope>
    <source>
        <tissue evidence="1">Leaf</tissue>
    </source>
</reference>
<name>A0A4D6LDR5_VIGUN</name>